<feature type="compositionally biased region" description="Basic and acidic residues" evidence="1">
    <location>
        <begin position="31"/>
        <end position="40"/>
    </location>
</feature>
<name>A0A7W7H590_9ACTN</name>
<dbReference type="AlphaFoldDB" id="A0A7W7H590"/>
<evidence type="ECO:0000256" key="1">
    <source>
        <dbReference type="SAM" id="MobiDB-lite"/>
    </source>
</evidence>
<comment type="caution">
    <text evidence="2">The sequence shown here is derived from an EMBL/GenBank/DDBJ whole genome shotgun (WGS) entry which is preliminary data.</text>
</comment>
<gene>
    <name evidence="2" type="ORF">BJY16_007709</name>
</gene>
<evidence type="ECO:0000313" key="3">
    <source>
        <dbReference type="Proteomes" id="UP000546162"/>
    </source>
</evidence>
<protein>
    <submittedName>
        <fullName evidence="2">Uncharacterized protein</fullName>
    </submittedName>
</protein>
<reference evidence="2 3" key="1">
    <citation type="submission" date="2020-08" db="EMBL/GenBank/DDBJ databases">
        <title>Sequencing the genomes of 1000 actinobacteria strains.</title>
        <authorList>
            <person name="Klenk H.-P."/>
        </authorList>
    </citation>
    <scope>NUCLEOTIDE SEQUENCE [LARGE SCALE GENOMIC DNA]</scope>
    <source>
        <strain evidence="2 3">DSM 45809</strain>
    </source>
</reference>
<feature type="region of interest" description="Disordered" evidence="1">
    <location>
        <begin position="25"/>
        <end position="48"/>
    </location>
</feature>
<accession>A0A7W7H590</accession>
<proteinExistence type="predicted"/>
<dbReference type="RefSeq" id="WP_185044435.1">
    <property type="nucleotide sequence ID" value="NZ_BAABFG010000005.1"/>
</dbReference>
<dbReference type="Proteomes" id="UP000546162">
    <property type="component" value="Unassembled WGS sequence"/>
</dbReference>
<sequence>MTADLPFERRTAMIRAGDVESIAAAPPAVDEPVHRAREMSEGPVRLPA</sequence>
<organism evidence="2 3">
    <name type="scientific">Actinoplanes octamycinicus</name>
    <dbReference type="NCBI Taxonomy" id="135948"/>
    <lineage>
        <taxon>Bacteria</taxon>
        <taxon>Bacillati</taxon>
        <taxon>Actinomycetota</taxon>
        <taxon>Actinomycetes</taxon>
        <taxon>Micromonosporales</taxon>
        <taxon>Micromonosporaceae</taxon>
        <taxon>Actinoplanes</taxon>
    </lineage>
</organism>
<keyword evidence="3" id="KW-1185">Reference proteome</keyword>
<evidence type="ECO:0000313" key="2">
    <source>
        <dbReference type="EMBL" id="MBB4744250.1"/>
    </source>
</evidence>
<dbReference type="EMBL" id="JACHNB010000001">
    <property type="protein sequence ID" value="MBB4744250.1"/>
    <property type="molecule type" value="Genomic_DNA"/>
</dbReference>